<accession>A0AA51RF54</accession>
<dbReference type="Proteomes" id="UP001230496">
    <property type="component" value="Chromosome"/>
</dbReference>
<reference evidence="1 2" key="1">
    <citation type="submission" date="2023-08" db="EMBL/GenBank/DDBJ databases">
        <title>Comparative genomics and taxonomic characterization of three novel marine species of genus Marivirga.</title>
        <authorList>
            <person name="Muhammad N."/>
            <person name="Kim S.-G."/>
        </authorList>
    </citation>
    <scope>NUCLEOTIDE SEQUENCE [LARGE SCALE GENOMIC DNA]</scope>
    <source>
        <strain evidence="1 2">BDSF4-3</strain>
    </source>
</reference>
<keyword evidence="2" id="KW-1185">Reference proteome</keyword>
<gene>
    <name evidence="1" type="ORF">QYS49_34705</name>
</gene>
<dbReference type="RefSeq" id="WP_308351119.1">
    <property type="nucleotide sequence ID" value="NZ_CP129971.1"/>
</dbReference>
<dbReference type="EMBL" id="CP129971">
    <property type="protein sequence ID" value="WMN12810.1"/>
    <property type="molecule type" value="Genomic_DNA"/>
</dbReference>
<dbReference type="Pfam" id="PF14253">
    <property type="entry name" value="AbiH"/>
    <property type="match status" value="1"/>
</dbReference>
<sequence length="357" mass="42252">MRTVTINSGKKKPNNRLILLGNGFDLSHGLKTSYSDFIEWYLNKVKEIFDKEDYFEDKLIELRSVDSLLNIEDYSSPYGQLYDSNNIFEKHLKLDVIPTFKNKLWSKILNTLDVIKWVDIEQLYYDEYKLLVKKSSSLVDSNEIIDDLIELNLNLKDISSELKTYLCDNIKMESSNFIPEFKKLIYSKEPKLILNFNYTNTVNSYLENYDFPPNKDIVIPLHGNINDDHYPLVFGFGDERDQMYQQIEDLNDNRLMDHFKSFAYFRNQNYSRLLSFIDSEPFEVHTIGLSCGLSDRTLLSQIFEHENCQKIHIQYYKDENGYQDVARNISRHFSDKQELRRKLVNFEGCEECPQISK</sequence>
<name>A0AA51RF54_9BACT</name>
<protein>
    <submittedName>
        <fullName evidence="1">AbiH family protein</fullName>
    </submittedName>
</protein>
<evidence type="ECO:0000313" key="1">
    <source>
        <dbReference type="EMBL" id="WMN12810.1"/>
    </source>
</evidence>
<organism evidence="1 2">
    <name type="scientific">Marivirga salinarum</name>
    <dbReference type="NCBI Taxonomy" id="3059078"/>
    <lineage>
        <taxon>Bacteria</taxon>
        <taxon>Pseudomonadati</taxon>
        <taxon>Bacteroidota</taxon>
        <taxon>Cytophagia</taxon>
        <taxon>Cytophagales</taxon>
        <taxon>Marivirgaceae</taxon>
        <taxon>Marivirga</taxon>
    </lineage>
</organism>
<dbReference type="KEGG" id="msaa:QYS49_34705"/>
<proteinExistence type="predicted"/>
<evidence type="ECO:0000313" key="2">
    <source>
        <dbReference type="Proteomes" id="UP001230496"/>
    </source>
</evidence>
<dbReference type="InterPro" id="IPR025935">
    <property type="entry name" value="AbiH"/>
</dbReference>
<dbReference type="AlphaFoldDB" id="A0AA51RF54"/>